<dbReference type="Pfam" id="PF09413">
    <property type="entry name" value="DUF2007"/>
    <property type="match status" value="1"/>
</dbReference>
<dbReference type="EMBL" id="SPVF01000063">
    <property type="protein sequence ID" value="TFW26561.1"/>
    <property type="molecule type" value="Genomic_DNA"/>
</dbReference>
<dbReference type="AlphaFoldDB" id="A0A4Y9SKC4"/>
<dbReference type="Proteomes" id="UP000298438">
    <property type="component" value="Unassembled WGS sequence"/>
</dbReference>
<evidence type="ECO:0000259" key="2">
    <source>
        <dbReference type="Pfam" id="PF09413"/>
    </source>
</evidence>
<feature type="region of interest" description="Disordered" evidence="1">
    <location>
        <begin position="1"/>
        <end position="20"/>
    </location>
</feature>
<proteinExistence type="predicted"/>
<dbReference type="Gene3D" id="3.30.70.790">
    <property type="entry name" value="UreE, C-terminal domain"/>
    <property type="match status" value="1"/>
</dbReference>
<reference evidence="3 4" key="1">
    <citation type="submission" date="2019-03" db="EMBL/GenBank/DDBJ databases">
        <title>Draft Genome Sequence of Massilia arenosa sp. nov., a Novel Massilia Species Isolated from a Sandy-loam Maize Soil.</title>
        <authorList>
            <person name="Raths R."/>
            <person name="Peta V."/>
            <person name="Bucking H."/>
        </authorList>
    </citation>
    <scope>NUCLEOTIDE SEQUENCE [LARGE SCALE GENOMIC DNA]</scope>
    <source>
        <strain evidence="3 4">MC02</strain>
    </source>
</reference>
<organism evidence="3 4">
    <name type="scientific">Zemynaea arenosa</name>
    <dbReference type="NCBI Taxonomy" id="2561931"/>
    <lineage>
        <taxon>Bacteria</taxon>
        <taxon>Pseudomonadati</taxon>
        <taxon>Pseudomonadota</taxon>
        <taxon>Betaproteobacteria</taxon>
        <taxon>Burkholderiales</taxon>
        <taxon>Oxalobacteraceae</taxon>
        <taxon>Telluria group</taxon>
        <taxon>Zemynaea</taxon>
    </lineage>
</organism>
<accession>A0A4Y9SKC4</accession>
<sequence>MKHPSSTLTADDLPGTPSGADAVAGRPAGVLLPGRDLLIVARYFTPTEAHVVCGCLVAAGIPAVVADDNLVQANSLWTPALGGVRVLVPSEHMAEAQAVIAAYERGEFSLRDDEDVGPAAP</sequence>
<dbReference type="SUPFAM" id="SSF54913">
    <property type="entry name" value="GlnB-like"/>
    <property type="match status" value="1"/>
</dbReference>
<protein>
    <recommendedName>
        <fullName evidence="2">DUF2007 domain-containing protein</fullName>
    </recommendedName>
</protein>
<dbReference type="InterPro" id="IPR011322">
    <property type="entry name" value="N-reg_PII-like_a/b"/>
</dbReference>
<comment type="caution">
    <text evidence="3">The sequence shown here is derived from an EMBL/GenBank/DDBJ whole genome shotgun (WGS) entry which is preliminary data.</text>
</comment>
<keyword evidence="4" id="KW-1185">Reference proteome</keyword>
<dbReference type="OrthoDB" id="8683631at2"/>
<name>A0A4Y9SKC4_9BURK</name>
<feature type="domain" description="DUF2007" evidence="2">
    <location>
        <begin position="40"/>
        <end position="103"/>
    </location>
</feature>
<evidence type="ECO:0000313" key="4">
    <source>
        <dbReference type="Proteomes" id="UP000298438"/>
    </source>
</evidence>
<dbReference type="InterPro" id="IPR018551">
    <property type="entry name" value="DUF2007"/>
</dbReference>
<evidence type="ECO:0000256" key="1">
    <source>
        <dbReference type="SAM" id="MobiDB-lite"/>
    </source>
</evidence>
<dbReference type="RefSeq" id="WP_135205949.1">
    <property type="nucleotide sequence ID" value="NZ_SPVF01000063.1"/>
</dbReference>
<evidence type="ECO:0000313" key="3">
    <source>
        <dbReference type="EMBL" id="TFW26561.1"/>
    </source>
</evidence>
<gene>
    <name evidence="3" type="ORF">E4L96_04065</name>
</gene>